<keyword evidence="3" id="KW-1185">Reference proteome</keyword>
<evidence type="ECO:0000313" key="2">
    <source>
        <dbReference type="EMBL" id="KEQ77988.1"/>
    </source>
</evidence>
<dbReference type="GeneID" id="25412896"/>
<protein>
    <submittedName>
        <fullName evidence="2">Uncharacterized protein</fullName>
    </submittedName>
</protein>
<proteinExistence type="predicted"/>
<reference evidence="2 3" key="1">
    <citation type="journal article" date="2014" name="BMC Genomics">
        <title>Genome sequencing of four Aureobasidium pullulans varieties: biotechnological potential, stress tolerance, and description of new species.</title>
        <authorList>
            <person name="Gostin Ar C."/>
            <person name="Ohm R.A."/>
            <person name="Kogej T."/>
            <person name="Sonjak S."/>
            <person name="Turk M."/>
            <person name="Zajc J."/>
            <person name="Zalar P."/>
            <person name="Grube M."/>
            <person name="Sun H."/>
            <person name="Han J."/>
            <person name="Sharma A."/>
            <person name="Chiniquy J."/>
            <person name="Ngan C.Y."/>
            <person name="Lipzen A."/>
            <person name="Barry K."/>
            <person name="Grigoriev I.V."/>
            <person name="Gunde-Cimerman N."/>
        </authorList>
    </citation>
    <scope>NUCLEOTIDE SEQUENCE [LARGE SCALE GENOMIC DNA]</scope>
    <source>
        <strain evidence="2 3">CBS 147.97</strain>
    </source>
</reference>
<evidence type="ECO:0000256" key="1">
    <source>
        <dbReference type="SAM" id="MobiDB-lite"/>
    </source>
</evidence>
<dbReference type="OrthoDB" id="3919081at2759"/>
<dbReference type="HOGENOM" id="CLU_608300_0_0_1"/>
<dbReference type="AlphaFoldDB" id="A0A074WXR8"/>
<feature type="compositionally biased region" description="Acidic residues" evidence="1">
    <location>
        <begin position="437"/>
        <end position="450"/>
    </location>
</feature>
<dbReference type="Proteomes" id="UP000027730">
    <property type="component" value="Unassembled WGS sequence"/>
</dbReference>
<sequence length="450" mass="51366">MANWGALPMEVKTMIVKEFAIRTPEELVDLCEADKEMKFLTDVHFGAFYFEKIALFNSEYAVKELMDMVGSPAIGPCIRHIVLSALRLEPDGCFQWVKRLPVNERHSVETGTSIYDDLTAVFANLKEYKQPITIGITDEFSDENYNMLGFSKKLDGTDCGDFETYNVTADEVDAFDTITGAAEEAGCQIQGLEVKLYPRRNCSKIELAWGYYDFPMTLARYLSPNKNINVHIETQIGKKSQKAINVAYDKKNRRLSIKHSRIPVAYDTWMLEYWIEKIDIKQDSSHWSTLHVDGINKIESNNCNFLSDHNLKAVLEYISTITTLTECLIVKPKISSGSSVFMGFFTTDRIDGSISFTGDVAKQVTEKLQSWESLDIQVDDEADEEPENEDSDEGEDTEEEQFEDEDDEVEEGSEESEEEFEESEEEFEEKEDSKDGDYEESGEDDDEDED</sequence>
<accession>A0A074WXR8</accession>
<name>A0A074WXR8_9PEZI</name>
<feature type="compositionally biased region" description="Acidic residues" evidence="1">
    <location>
        <begin position="377"/>
        <end position="430"/>
    </location>
</feature>
<evidence type="ECO:0000313" key="3">
    <source>
        <dbReference type="Proteomes" id="UP000027730"/>
    </source>
</evidence>
<dbReference type="RefSeq" id="XP_013432119.1">
    <property type="nucleotide sequence ID" value="XM_013576665.1"/>
</dbReference>
<dbReference type="EMBL" id="KL584702">
    <property type="protein sequence ID" value="KEQ77988.1"/>
    <property type="molecule type" value="Genomic_DNA"/>
</dbReference>
<organism evidence="2 3">
    <name type="scientific">Aureobasidium namibiae CBS 147.97</name>
    <dbReference type="NCBI Taxonomy" id="1043004"/>
    <lineage>
        <taxon>Eukaryota</taxon>
        <taxon>Fungi</taxon>
        <taxon>Dikarya</taxon>
        <taxon>Ascomycota</taxon>
        <taxon>Pezizomycotina</taxon>
        <taxon>Dothideomycetes</taxon>
        <taxon>Dothideomycetidae</taxon>
        <taxon>Dothideales</taxon>
        <taxon>Saccotheciaceae</taxon>
        <taxon>Aureobasidium</taxon>
    </lineage>
</organism>
<gene>
    <name evidence="2" type="ORF">M436DRAFT_59932</name>
</gene>
<feature type="region of interest" description="Disordered" evidence="1">
    <location>
        <begin position="371"/>
        <end position="450"/>
    </location>
</feature>